<feature type="domain" description="C2H2-type" evidence="3">
    <location>
        <begin position="62"/>
        <end position="89"/>
    </location>
</feature>
<keyword evidence="1" id="KW-0862">Zinc</keyword>
<keyword evidence="1" id="KW-0863">Zinc-finger</keyword>
<evidence type="ECO:0000313" key="5">
    <source>
        <dbReference type="Proteomes" id="UP000054018"/>
    </source>
</evidence>
<feature type="compositionally biased region" description="Polar residues" evidence="2">
    <location>
        <begin position="166"/>
        <end position="176"/>
    </location>
</feature>
<keyword evidence="5" id="KW-1185">Reference proteome</keyword>
<name>A0A0C9YGZ1_9AGAM</name>
<evidence type="ECO:0000313" key="4">
    <source>
        <dbReference type="EMBL" id="KIK13164.1"/>
    </source>
</evidence>
<keyword evidence="1" id="KW-0479">Metal-binding</keyword>
<dbReference type="PROSITE" id="PS50157">
    <property type="entry name" value="ZINC_FINGER_C2H2_2"/>
    <property type="match status" value="1"/>
</dbReference>
<dbReference type="AlphaFoldDB" id="A0A0C9YGZ1"/>
<evidence type="ECO:0000256" key="1">
    <source>
        <dbReference type="PROSITE-ProRule" id="PRU00042"/>
    </source>
</evidence>
<dbReference type="EMBL" id="KN834016">
    <property type="protein sequence ID" value="KIK13164.1"/>
    <property type="molecule type" value="Genomic_DNA"/>
</dbReference>
<feature type="compositionally biased region" description="Acidic residues" evidence="2">
    <location>
        <begin position="349"/>
        <end position="365"/>
    </location>
</feature>
<dbReference type="Proteomes" id="UP000054018">
    <property type="component" value="Unassembled WGS sequence"/>
</dbReference>
<dbReference type="HOGENOM" id="CLU_043182_0_0_1"/>
<feature type="region of interest" description="Disordered" evidence="2">
    <location>
        <begin position="306"/>
        <end position="384"/>
    </location>
</feature>
<organism evidence="4 5">
    <name type="scientific">Pisolithus microcarpus 441</name>
    <dbReference type="NCBI Taxonomy" id="765257"/>
    <lineage>
        <taxon>Eukaryota</taxon>
        <taxon>Fungi</taxon>
        <taxon>Dikarya</taxon>
        <taxon>Basidiomycota</taxon>
        <taxon>Agaricomycotina</taxon>
        <taxon>Agaricomycetes</taxon>
        <taxon>Agaricomycetidae</taxon>
        <taxon>Boletales</taxon>
        <taxon>Sclerodermatineae</taxon>
        <taxon>Pisolithaceae</taxon>
        <taxon>Pisolithus</taxon>
    </lineage>
</organism>
<evidence type="ECO:0000256" key="2">
    <source>
        <dbReference type="SAM" id="MobiDB-lite"/>
    </source>
</evidence>
<dbReference type="GO" id="GO:0008270">
    <property type="term" value="F:zinc ion binding"/>
    <property type="evidence" value="ECO:0007669"/>
    <property type="project" value="UniProtKB-KW"/>
</dbReference>
<dbReference type="STRING" id="765257.A0A0C9YGZ1"/>
<reference evidence="4 5" key="1">
    <citation type="submission" date="2014-04" db="EMBL/GenBank/DDBJ databases">
        <authorList>
            <consortium name="DOE Joint Genome Institute"/>
            <person name="Kuo A."/>
            <person name="Kohler A."/>
            <person name="Costa M.D."/>
            <person name="Nagy L.G."/>
            <person name="Floudas D."/>
            <person name="Copeland A."/>
            <person name="Barry K.W."/>
            <person name="Cichocki N."/>
            <person name="Veneault-Fourrey C."/>
            <person name="LaButti K."/>
            <person name="Lindquist E.A."/>
            <person name="Lipzen A."/>
            <person name="Lundell T."/>
            <person name="Morin E."/>
            <person name="Murat C."/>
            <person name="Sun H."/>
            <person name="Tunlid A."/>
            <person name="Henrissat B."/>
            <person name="Grigoriev I.V."/>
            <person name="Hibbett D.S."/>
            <person name="Martin F."/>
            <person name="Nordberg H.P."/>
            <person name="Cantor M.N."/>
            <person name="Hua S.X."/>
        </authorList>
    </citation>
    <scope>NUCLEOTIDE SEQUENCE [LARGE SCALE GENOMIC DNA]</scope>
    <source>
        <strain evidence="4 5">441</strain>
    </source>
</reference>
<sequence length="456" mass="48454">MSNKPSVAQSANGTQQSLPVTTTQVSIDDTSRVGGVDDKIPATPQAGNGTFGRAGRKRGTVFTCESCSKVYRHPSCLIKHRWEHTPQWQEASKFVLSKHQQVQLLEAAAILSHLSPSSASLPEDRSLWPSFLSGGLVPPPVHINITNNTTDFPLNDAHADFSNVSTSHPISSSVPITSMRVGDGHKRSGSTPRLHDYAIPQGTIGPGEITQVRPGLLGVTTVPSSTSNTDPTSWSDPSSDTKRASLPVPVPNTGSVHDDALNLLSLRVPSMRSTDSLGSPRSYDSSTPPYSFGGFGVSAALLHAPASNHHTRRNGHTRSFSDTSWSLPRSSVRSKSSSSHSPSPSEGKSEDDDPDLVDVEADGEDSASAAAGTGTHGRPLVAGAGSRCSLRYSPLGYGTMGMPGYGGCKKEDVEVLALSVQEETDEEGNCKLSSLRQNVPRSTDEWDGMEMEMEMN</sequence>
<protein>
    <recommendedName>
        <fullName evidence="3">C2H2-type domain-containing protein</fullName>
    </recommendedName>
</protein>
<feature type="compositionally biased region" description="Low complexity" evidence="2">
    <location>
        <begin position="220"/>
        <end position="238"/>
    </location>
</feature>
<feature type="compositionally biased region" description="Basic and acidic residues" evidence="2">
    <location>
        <begin position="29"/>
        <end position="40"/>
    </location>
</feature>
<dbReference type="PROSITE" id="PS00028">
    <property type="entry name" value="ZINC_FINGER_C2H2_1"/>
    <property type="match status" value="1"/>
</dbReference>
<proteinExistence type="predicted"/>
<reference evidence="5" key="2">
    <citation type="submission" date="2015-01" db="EMBL/GenBank/DDBJ databases">
        <title>Evolutionary Origins and Diversification of the Mycorrhizal Mutualists.</title>
        <authorList>
            <consortium name="DOE Joint Genome Institute"/>
            <consortium name="Mycorrhizal Genomics Consortium"/>
            <person name="Kohler A."/>
            <person name="Kuo A."/>
            <person name="Nagy L.G."/>
            <person name="Floudas D."/>
            <person name="Copeland A."/>
            <person name="Barry K.W."/>
            <person name="Cichocki N."/>
            <person name="Veneault-Fourrey C."/>
            <person name="LaButti K."/>
            <person name="Lindquist E.A."/>
            <person name="Lipzen A."/>
            <person name="Lundell T."/>
            <person name="Morin E."/>
            <person name="Murat C."/>
            <person name="Riley R."/>
            <person name="Ohm R."/>
            <person name="Sun H."/>
            <person name="Tunlid A."/>
            <person name="Henrissat B."/>
            <person name="Grigoriev I.V."/>
            <person name="Hibbett D.S."/>
            <person name="Martin F."/>
        </authorList>
    </citation>
    <scope>NUCLEOTIDE SEQUENCE [LARGE SCALE GENOMIC DNA]</scope>
    <source>
        <strain evidence="5">441</strain>
    </source>
</reference>
<feature type="region of interest" description="Disordered" evidence="2">
    <location>
        <begin position="166"/>
        <end position="256"/>
    </location>
</feature>
<feature type="region of interest" description="Disordered" evidence="2">
    <location>
        <begin position="1"/>
        <end position="54"/>
    </location>
</feature>
<gene>
    <name evidence="4" type="ORF">PISMIDRAFT_413205</name>
</gene>
<dbReference type="OrthoDB" id="2152896at2759"/>
<accession>A0A0C9YGZ1</accession>
<feature type="compositionally biased region" description="Polar residues" evidence="2">
    <location>
        <begin position="1"/>
        <end position="28"/>
    </location>
</feature>
<evidence type="ECO:0000259" key="3">
    <source>
        <dbReference type="PROSITE" id="PS50157"/>
    </source>
</evidence>
<feature type="compositionally biased region" description="Low complexity" evidence="2">
    <location>
        <begin position="324"/>
        <end position="346"/>
    </location>
</feature>
<dbReference type="InterPro" id="IPR013087">
    <property type="entry name" value="Znf_C2H2_type"/>
</dbReference>